<dbReference type="GO" id="GO:0003700">
    <property type="term" value="F:DNA-binding transcription factor activity"/>
    <property type="evidence" value="ECO:0007669"/>
    <property type="project" value="TreeGrafter"/>
</dbReference>
<dbReference type="PANTHER" id="PTHR30055:SF234">
    <property type="entry name" value="HTH-TYPE TRANSCRIPTIONAL REGULATOR BETI"/>
    <property type="match status" value="1"/>
</dbReference>
<dbReference type="InterPro" id="IPR001647">
    <property type="entry name" value="HTH_TetR"/>
</dbReference>
<keyword evidence="1" id="KW-0805">Transcription regulation</keyword>
<dbReference type="SUPFAM" id="SSF46689">
    <property type="entry name" value="Homeodomain-like"/>
    <property type="match status" value="1"/>
</dbReference>
<dbReference type="GO" id="GO:0000976">
    <property type="term" value="F:transcription cis-regulatory region binding"/>
    <property type="evidence" value="ECO:0007669"/>
    <property type="project" value="TreeGrafter"/>
</dbReference>
<protein>
    <submittedName>
        <fullName evidence="6">TetR/AcrR family transcriptional regulator</fullName>
    </submittedName>
</protein>
<comment type="caution">
    <text evidence="6">The sequence shown here is derived from an EMBL/GenBank/DDBJ whole genome shotgun (WGS) entry which is preliminary data.</text>
</comment>
<gene>
    <name evidence="6" type="ORF">KJ970_17610</name>
</gene>
<evidence type="ECO:0000313" key="6">
    <source>
        <dbReference type="EMBL" id="MBU2692737.1"/>
    </source>
</evidence>
<evidence type="ECO:0000259" key="5">
    <source>
        <dbReference type="PROSITE" id="PS50977"/>
    </source>
</evidence>
<keyword evidence="2 4" id="KW-0238">DNA-binding</keyword>
<reference evidence="6" key="1">
    <citation type="submission" date="2021-05" db="EMBL/GenBank/DDBJ databases">
        <title>Energy efficiency and biological interactions define the core microbiome of deep oligotrophic groundwater.</title>
        <authorList>
            <person name="Mehrshad M."/>
            <person name="Lopez-Fernandez M."/>
            <person name="Bell E."/>
            <person name="Bernier-Latmani R."/>
            <person name="Bertilsson S."/>
            <person name="Dopson M."/>
        </authorList>
    </citation>
    <scope>NUCLEOTIDE SEQUENCE</scope>
    <source>
        <strain evidence="6">Modern_marine.mb.64</strain>
    </source>
</reference>
<evidence type="ECO:0000256" key="4">
    <source>
        <dbReference type="PROSITE-ProRule" id="PRU00335"/>
    </source>
</evidence>
<keyword evidence="3" id="KW-0804">Transcription</keyword>
<dbReference type="EMBL" id="JAHJDP010000099">
    <property type="protein sequence ID" value="MBU2692737.1"/>
    <property type="molecule type" value="Genomic_DNA"/>
</dbReference>
<sequence length="217" mass="24334">MIALKKSRQQRRTQVTRKKLMEAARQVFAEKGLDLTNVGDITERADVGKGTFYYHFQTKEKLIRELIRILLAQLSSDLRRECEDITDLGLLLNRLISVHIAFFSNRWEDFVLFYQGRADLTLEQGYAGIETTFIEYLKTIENLIAEVIHQPLSDAALRRIACAVAGFVSGYYSFAVIAAPEDEVGNALVPMQQALVTGLVRFIATATQQEISSGGNG</sequence>
<dbReference type="InterPro" id="IPR009057">
    <property type="entry name" value="Homeodomain-like_sf"/>
</dbReference>
<name>A0A948W4Y5_UNCEI</name>
<dbReference type="AlphaFoldDB" id="A0A948W4Y5"/>
<organism evidence="6 7">
    <name type="scientific">Eiseniibacteriota bacterium</name>
    <dbReference type="NCBI Taxonomy" id="2212470"/>
    <lineage>
        <taxon>Bacteria</taxon>
        <taxon>Candidatus Eiseniibacteriota</taxon>
    </lineage>
</organism>
<feature type="DNA-binding region" description="H-T-H motif" evidence="4">
    <location>
        <begin position="37"/>
        <end position="56"/>
    </location>
</feature>
<evidence type="ECO:0000313" key="7">
    <source>
        <dbReference type="Proteomes" id="UP000777784"/>
    </source>
</evidence>
<evidence type="ECO:0000256" key="3">
    <source>
        <dbReference type="ARBA" id="ARBA00023163"/>
    </source>
</evidence>
<dbReference type="Pfam" id="PF00440">
    <property type="entry name" value="TetR_N"/>
    <property type="match status" value="1"/>
</dbReference>
<accession>A0A948W4Y5</accession>
<proteinExistence type="predicted"/>
<dbReference type="Gene3D" id="1.10.357.10">
    <property type="entry name" value="Tetracycline Repressor, domain 2"/>
    <property type="match status" value="1"/>
</dbReference>
<dbReference type="PROSITE" id="PS50977">
    <property type="entry name" value="HTH_TETR_2"/>
    <property type="match status" value="1"/>
</dbReference>
<dbReference type="Proteomes" id="UP000777784">
    <property type="component" value="Unassembled WGS sequence"/>
</dbReference>
<evidence type="ECO:0000256" key="2">
    <source>
        <dbReference type="ARBA" id="ARBA00023125"/>
    </source>
</evidence>
<evidence type="ECO:0000256" key="1">
    <source>
        <dbReference type="ARBA" id="ARBA00023015"/>
    </source>
</evidence>
<feature type="domain" description="HTH tetR-type" evidence="5">
    <location>
        <begin position="14"/>
        <end position="74"/>
    </location>
</feature>
<dbReference type="PANTHER" id="PTHR30055">
    <property type="entry name" value="HTH-TYPE TRANSCRIPTIONAL REGULATOR RUTR"/>
    <property type="match status" value="1"/>
</dbReference>
<dbReference type="PRINTS" id="PR00455">
    <property type="entry name" value="HTHTETR"/>
</dbReference>
<dbReference type="InterPro" id="IPR050109">
    <property type="entry name" value="HTH-type_TetR-like_transc_reg"/>
</dbReference>